<evidence type="ECO:0000256" key="1">
    <source>
        <dbReference type="SAM" id="Coils"/>
    </source>
</evidence>
<dbReference type="RefSeq" id="XP_007311406.1">
    <property type="nucleotide sequence ID" value="XM_007311344.1"/>
</dbReference>
<dbReference type="AlphaFoldDB" id="R7RX58"/>
<sequence length="643" mass="72038">MEPEPSSTTAKLSVYDDLRDARREITLLRHQATLFTDDHNKQLSQLESNHQIYISQLESNLSLQLSRAEDLHRRQSALLHAELKLVRHERNEAIESAEKERRKVAEKYAEMVRERGKVEMEKSASGEEVVDLRLSLKAALEERDKLAVLRAEDSRRAEALDREAQQLADERDALEESESVYRMSRDDEVQKLRAEMESLRREVDASRDGRSETFGHAEASRSKELERAFQSLKGENEELKGERSRLIMKVDKVMLEMDGLVKERDTALAARDLIKMEKNTLASEAALLTEEVKVIGKEKEALLVADRVSKEKYEVLVTEKAAIAVDRDGLRRGVEVAANTGRAERDALRGENEDWRRKSGGLALEVKRLMTVADELQSEKDSLLRGNAELQEKCAVLMRDKDDTEVWINSLAKGETSSTSKRTLLRAEVSALLDAVRKDRDALRGENHELKAEKERVAARKRSEDGELIKLEQFVERLQARKKALEKRWNKEARGVPGFEKGDAGVQALGKDGQKNSGSALDQDEPSLTAPQVDKVARSPPRQESEIPGSALCQLPPATGAQLPKAQNSAPPKSVFPYEGPKKMRRRSSVVLGRKTRDGDAAIPSEDTRRVSVSSPAQAGNASGSPPSLSDSQPEQKRRRTDA</sequence>
<dbReference type="KEGG" id="shs:STEHIDRAFT_150941"/>
<dbReference type="EMBL" id="JH687404">
    <property type="protein sequence ID" value="EIM79445.1"/>
    <property type="molecule type" value="Genomic_DNA"/>
</dbReference>
<dbReference type="OMA" id="YRKSHEQ"/>
<feature type="compositionally biased region" description="Basic and acidic residues" evidence="2">
    <location>
        <begin position="535"/>
        <end position="545"/>
    </location>
</feature>
<keyword evidence="4" id="KW-1185">Reference proteome</keyword>
<gene>
    <name evidence="3" type="ORF">STEHIDRAFT_150941</name>
</gene>
<proteinExistence type="predicted"/>
<name>R7RX58_STEHR</name>
<dbReference type="GeneID" id="18800131"/>
<reference evidence="4" key="1">
    <citation type="journal article" date="2012" name="Science">
        <title>The Paleozoic origin of enzymatic lignin decomposition reconstructed from 31 fungal genomes.</title>
        <authorList>
            <person name="Floudas D."/>
            <person name="Binder M."/>
            <person name="Riley R."/>
            <person name="Barry K."/>
            <person name="Blanchette R.A."/>
            <person name="Henrissat B."/>
            <person name="Martinez A.T."/>
            <person name="Otillar R."/>
            <person name="Spatafora J.W."/>
            <person name="Yadav J.S."/>
            <person name="Aerts A."/>
            <person name="Benoit I."/>
            <person name="Boyd A."/>
            <person name="Carlson A."/>
            <person name="Copeland A."/>
            <person name="Coutinho P.M."/>
            <person name="de Vries R.P."/>
            <person name="Ferreira P."/>
            <person name="Findley K."/>
            <person name="Foster B."/>
            <person name="Gaskell J."/>
            <person name="Glotzer D."/>
            <person name="Gorecki P."/>
            <person name="Heitman J."/>
            <person name="Hesse C."/>
            <person name="Hori C."/>
            <person name="Igarashi K."/>
            <person name="Jurgens J.A."/>
            <person name="Kallen N."/>
            <person name="Kersten P."/>
            <person name="Kohler A."/>
            <person name="Kuees U."/>
            <person name="Kumar T.K.A."/>
            <person name="Kuo A."/>
            <person name="LaButti K."/>
            <person name="Larrondo L.F."/>
            <person name="Lindquist E."/>
            <person name="Ling A."/>
            <person name="Lombard V."/>
            <person name="Lucas S."/>
            <person name="Lundell T."/>
            <person name="Martin R."/>
            <person name="McLaughlin D.J."/>
            <person name="Morgenstern I."/>
            <person name="Morin E."/>
            <person name="Murat C."/>
            <person name="Nagy L.G."/>
            <person name="Nolan M."/>
            <person name="Ohm R.A."/>
            <person name="Patyshakuliyeva A."/>
            <person name="Rokas A."/>
            <person name="Ruiz-Duenas F.J."/>
            <person name="Sabat G."/>
            <person name="Salamov A."/>
            <person name="Samejima M."/>
            <person name="Schmutz J."/>
            <person name="Slot J.C."/>
            <person name="St John F."/>
            <person name="Stenlid J."/>
            <person name="Sun H."/>
            <person name="Sun S."/>
            <person name="Syed K."/>
            <person name="Tsang A."/>
            <person name="Wiebenga A."/>
            <person name="Young D."/>
            <person name="Pisabarro A."/>
            <person name="Eastwood D.C."/>
            <person name="Martin F."/>
            <person name="Cullen D."/>
            <person name="Grigoriev I.V."/>
            <person name="Hibbett D.S."/>
        </authorList>
    </citation>
    <scope>NUCLEOTIDE SEQUENCE [LARGE SCALE GENOMIC DNA]</scope>
    <source>
        <strain evidence="4">FP-91666</strain>
    </source>
</reference>
<feature type="coiled-coil region" evidence="1">
    <location>
        <begin position="433"/>
        <end position="488"/>
    </location>
</feature>
<dbReference type="Proteomes" id="UP000053927">
    <property type="component" value="Unassembled WGS sequence"/>
</dbReference>
<protein>
    <submittedName>
        <fullName evidence="3">Uncharacterized protein</fullName>
    </submittedName>
</protein>
<evidence type="ECO:0000313" key="3">
    <source>
        <dbReference type="EMBL" id="EIM79445.1"/>
    </source>
</evidence>
<feature type="coiled-coil region" evidence="1">
    <location>
        <begin position="87"/>
        <end position="114"/>
    </location>
</feature>
<feature type="region of interest" description="Disordered" evidence="2">
    <location>
        <begin position="495"/>
        <end position="643"/>
    </location>
</feature>
<accession>R7RX58</accession>
<evidence type="ECO:0000256" key="2">
    <source>
        <dbReference type="SAM" id="MobiDB-lite"/>
    </source>
</evidence>
<keyword evidence="1" id="KW-0175">Coiled coil</keyword>
<organism evidence="3 4">
    <name type="scientific">Stereum hirsutum (strain FP-91666)</name>
    <name type="common">White-rot fungus</name>
    <dbReference type="NCBI Taxonomy" id="721885"/>
    <lineage>
        <taxon>Eukaryota</taxon>
        <taxon>Fungi</taxon>
        <taxon>Dikarya</taxon>
        <taxon>Basidiomycota</taxon>
        <taxon>Agaricomycotina</taxon>
        <taxon>Agaricomycetes</taxon>
        <taxon>Russulales</taxon>
        <taxon>Stereaceae</taxon>
        <taxon>Stereum</taxon>
    </lineage>
</organism>
<feature type="compositionally biased region" description="Polar residues" evidence="2">
    <location>
        <begin position="611"/>
        <end position="633"/>
    </location>
</feature>
<feature type="compositionally biased region" description="Basic and acidic residues" evidence="2">
    <location>
        <begin position="595"/>
        <end position="610"/>
    </location>
</feature>
<feature type="region of interest" description="Disordered" evidence="2">
    <location>
        <begin position="200"/>
        <end position="222"/>
    </location>
</feature>
<evidence type="ECO:0000313" key="4">
    <source>
        <dbReference type="Proteomes" id="UP000053927"/>
    </source>
</evidence>